<name>A0A8S1ADR5_ARCPL</name>
<dbReference type="AlphaFoldDB" id="A0A8S1ADR5"/>
<keyword evidence="3" id="KW-1185">Reference proteome</keyword>
<dbReference type="EMBL" id="CADEBC010000518">
    <property type="protein sequence ID" value="CAB3242750.1"/>
    <property type="molecule type" value="Genomic_DNA"/>
</dbReference>
<feature type="coiled-coil region" evidence="1">
    <location>
        <begin position="58"/>
        <end position="92"/>
    </location>
</feature>
<proteinExistence type="predicted"/>
<keyword evidence="1" id="KW-0175">Coiled coil</keyword>
<comment type="caution">
    <text evidence="2">The sequence shown here is derived from an EMBL/GenBank/DDBJ whole genome shotgun (WGS) entry which is preliminary data.</text>
</comment>
<accession>A0A8S1ADR5</accession>
<dbReference type="Proteomes" id="UP000494106">
    <property type="component" value="Unassembled WGS sequence"/>
</dbReference>
<reference evidence="2 3" key="1">
    <citation type="submission" date="2020-04" db="EMBL/GenBank/DDBJ databases">
        <authorList>
            <person name="Wallbank WR R."/>
            <person name="Pardo Diaz C."/>
            <person name="Kozak K."/>
            <person name="Martin S."/>
            <person name="Jiggins C."/>
            <person name="Moest M."/>
            <person name="Warren A I."/>
            <person name="Byers J.R.P. K."/>
            <person name="Montejo-Kovacevich G."/>
            <person name="Yen C E."/>
        </authorList>
    </citation>
    <scope>NUCLEOTIDE SEQUENCE [LARGE SCALE GENOMIC DNA]</scope>
</reference>
<organism evidence="2 3">
    <name type="scientific">Arctia plantaginis</name>
    <name type="common">Wood tiger moth</name>
    <name type="synonym">Phalaena plantaginis</name>
    <dbReference type="NCBI Taxonomy" id="874455"/>
    <lineage>
        <taxon>Eukaryota</taxon>
        <taxon>Metazoa</taxon>
        <taxon>Ecdysozoa</taxon>
        <taxon>Arthropoda</taxon>
        <taxon>Hexapoda</taxon>
        <taxon>Insecta</taxon>
        <taxon>Pterygota</taxon>
        <taxon>Neoptera</taxon>
        <taxon>Endopterygota</taxon>
        <taxon>Lepidoptera</taxon>
        <taxon>Glossata</taxon>
        <taxon>Ditrysia</taxon>
        <taxon>Noctuoidea</taxon>
        <taxon>Erebidae</taxon>
        <taxon>Arctiinae</taxon>
        <taxon>Arctia</taxon>
    </lineage>
</organism>
<evidence type="ECO:0000313" key="3">
    <source>
        <dbReference type="Proteomes" id="UP000494106"/>
    </source>
</evidence>
<protein>
    <submittedName>
        <fullName evidence="2">Uncharacterized protein</fullName>
    </submittedName>
</protein>
<gene>
    <name evidence="2" type="ORF">APLA_LOCUS9191</name>
</gene>
<evidence type="ECO:0000256" key="1">
    <source>
        <dbReference type="SAM" id="Coils"/>
    </source>
</evidence>
<dbReference type="OrthoDB" id="7361881at2759"/>
<sequence length="98" mass="11494">MNFVNLEIDQITNRRGFSPEECFLNKMKPYLSLCPKGTRYPWLSLVVEMATMDLTGEVVRLRAELEKVSAERDMLLCEVSNLRRELELSELKQLQDDR</sequence>
<evidence type="ECO:0000313" key="2">
    <source>
        <dbReference type="EMBL" id="CAB3242750.1"/>
    </source>
</evidence>